<feature type="non-terminal residue" evidence="1">
    <location>
        <position position="69"/>
    </location>
</feature>
<name>A0A383BR16_9ZZZZ</name>
<organism evidence="1">
    <name type="scientific">marine metagenome</name>
    <dbReference type="NCBI Taxonomy" id="408172"/>
    <lineage>
        <taxon>unclassified sequences</taxon>
        <taxon>metagenomes</taxon>
        <taxon>ecological metagenomes</taxon>
    </lineage>
</organism>
<proteinExistence type="predicted"/>
<sequence>MILFPVRGWFANRLVVLSIAYASVLASLPLEAKPLFVPEPALEEALSRTLQVDQGDLTEELVAAKLLRF</sequence>
<protein>
    <submittedName>
        <fullName evidence="1">Uncharacterized protein</fullName>
    </submittedName>
</protein>
<dbReference type="EMBL" id="UINC01202508">
    <property type="protein sequence ID" value="SVE22344.1"/>
    <property type="molecule type" value="Genomic_DNA"/>
</dbReference>
<dbReference type="AlphaFoldDB" id="A0A383BR16"/>
<accession>A0A383BR16</accession>
<gene>
    <name evidence="1" type="ORF">METZ01_LOCUS475198</name>
</gene>
<reference evidence="1" key="1">
    <citation type="submission" date="2018-05" db="EMBL/GenBank/DDBJ databases">
        <authorList>
            <person name="Lanie J.A."/>
            <person name="Ng W.-L."/>
            <person name="Kazmierczak K.M."/>
            <person name="Andrzejewski T.M."/>
            <person name="Davidsen T.M."/>
            <person name="Wayne K.J."/>
            <person name="Tettelin H."/>
            <person name="Glass J.I."/>
            <person name="Rusch D."/>
            <person name="Podicherti R."/>
            <person name="Tsui H.-C.T."/>
            <person name="Winkler M.E."/>
        </authorList>
    </citation>
    <scope>NUCLEOTIDE SEQUENCE</scope>
</reference>
<evidence type="ECO:0000313" key="1">
    <source>
        <dbReference type="EMBL" id="SVE22344.1"/>
    </source>
</evidence>